<gene>
    <name evidence="2" type="ORF">TB927.1.4080</name>
</gene>
<proteinExistence type="predicted"/>
<dbReference type="AlphaFoldDB" id="Q4GYG9"/>
<dbReference type="Proteomes" id="UP000008524">
    <property type="component" value="Chromosome 1"/>
</dbReference>
<organism evidence="2 3">
    <name type="scientific">Trypanosoma brucei brucei (strain 927/4 GUTat10.1)</name>
    <dbReference type="NCBI Taxonomy" id="185431"/>
    <lineage>
        <taxon>Eukaryota</taxon>
        <taxon>Discoba</taxon>
        <taxon>Euglenozoa</taxon>
        <taxon>Kinetoplastea</taxon>
        <taxon>Metakinetoplastina</taxon>
        <taxon>Trypanosomatida</taxon>
        <taxon>Trypanosomatidae</taxon>
        <taxon>Trypanosoma</taxon>
    </lineage>
</organism>
<keyword evidence="3" id="KW-1185">Reference proteome</keyword>
<evidence type="ECO:0000313" key="3">
    <source>
        <dbReference type="Proteomes" id="UP000008524"/>
    </source>
</evidence>
<evidence type="ECO:0000313" key="2">
    <source>
        <dbReference type="EMBL" id="CAJ16615.1"/>
    </source>
</evidence>
<reference evidence="2 3" key="1">
    <citation type="journal article" date="2003" name="Nucleic Acids Res.">
        <title>The DNA sequence of chromosome I of an African trypanosome: gene content, chromosome organisation, recombination and polymorphism.</title>
        <authorList>
            <person name="Hall N."/>
            <person name="Berriman M."/>
            <person name="Lennard N.J."/>
            <person name="Harris B.R."/>
            <person name="Hertz-Fowler C."/>
            <person name="Bart-Delabesse E.N."/>
            <person name="Gerrare C.S."/>
            <person name="Atkin R.J."/>
            <person name="Barron A.J."/>
            <person name="Bowman S."/>
            <person name="Bray-Allen S.P."/>
            <person name="Bringaud F."/>
            <person name="Clark L.N."/>
            <person name="Corton C.H."/>
            <person name="Cronin A."/>
            <person name="Davies R."/>
            <person name="Doggett J."/>
            <person name="Fraser A."/>
            <person name="Gruter E."/>
            <person name="Hall S."/>
            <person name="Harper A.D."/>
            <person name="Kay M.P."/>
            <person name="Leech V."/>
            <person name="Mayes R."/>
            <person name="Price C."/>
            <person name="Quail M.A."/>
            <person name="Rabbinowitch E."/>
            <person name="Reitter C."/>
            <person name="Rutherford K."/>
            <person name="Sasse J."/>
            <person name="Sharp S."/>
            <person name="Shownkeen R."/>
            <person name="Macleod A."/>
            <person name="Taylor S."/>
            <person name="Tweedie A."/>
            <person name="Turner C.M.R."/>
            <person name="Tait A."/>
            <person name="Gull K."/>
            <person name="Barrell B."/>
            <person name="Melville S.E."/>
        </authorList>
    </citation>
    <scope>NUCLEOTIDE SEQUENCE [LARGE SCALE GENOMIC DNA]</scope>
    <source>
        <strain evidence="2 3">927/4 GUTat10.1</strain>
    </source>
</reference>
<dbReference type="InParanoid" id="Q4GYG9"/>
<dbReference type="KEGG" id="tbr:TB927.1.4080"/>
<sequence length="56" mass="6751">MAEWIGRQKEMNLKICLNNLRRKKLTIKNEEEERRERRWRKRKVGSGPKACGAILQ</sequence>
<feature type="region of interest" description="Disordered" evidence="1">
    <location>
        <begin position="36"/>
        <end position="56"/>
    </location>
</feature>
<name>Q4GYG9_TRYB2</name>
<reference evidence="3" key="2">
    <citation type="journal article" date="2005" name="Science">
        <title>The genome of the African trypanosome Trypanosoma brucei.</title>
        <authorList>
            <person name="Berriman M."/>
            <person name="Ghedin E."/>
            <person name="Hertz-Fowler C."/>
            <person name="Blandin G."/>
            <person name="Renauld H."/>
            <person name="Bartholomeu D.C."/>
            <person name="Lennard N.J."/>
            <person name="Caler E."/>
            <person name="Hamlin N.E."/>
            <person name="Haas B."/>
            <person name="Bohme U."/>
            <person name="Hannick L."/>
            <person name="Aslett M.A."/>
            <person name="Shallom J."/>
            <person name="Marcello L."/>
            <person name="Hou L."/>
            <person name="Wickstead B."/>
            <person name="Alsmark U.C."/>
            <person name="Arrowsmith C."/>
            <person name="Atkin R.J."/>
            <person name="Barron A.J."/>
            <person name="Bringaud F."/>
            <person name="Brooks K."/>
            <person name="Carrington M."/>
            <person name="Cherevach I."/>
            <person name="Chillingworth T.J."/>
            <person name="Churcher C."/>
            <person name="Clark L.N."/>
            <person name="Corton C.H."/>
            <person name="Cronin A."/>
            <person name="Davies R.M."/>
            <person name="Doggett J."/>
            <person name="Djikeng A."/>
            <person name="Feldblyum T."/>
            <person name="Field M.C."/>
            <person name="Fraser A."/>
            <person name="Goodhead I."/>
            <person name="Hance Z."/>
            <person name="Harper D."/>
            <person name="Harris B.R."/>
            <person name="Hauser H."/>
            <person name="Hostetler J."/>
            <person name="Ivens A."/>
            <person name="Jagels K."/>
            <person name="Johnson D."/>
            <person name="Johnson J."/>
            <person name="Jones K."/>
            <person name="Kerhornou A.X."/>
            <person name="Koo H."/>
            <person name="Larke N."/>
            <person name="Landfear S."/>
            <person name="Larkin C."/>
            <person name="Leech V."/>
            <person name="Line A."/>
            <person name="Lord A."/>
            <person name="Macleod A."/>
            <person name="Mooney P.J."/>
            <person name="Moule S."/>
            <person name="Martin D.M."/>
            <person name="Morgan G.W."/>
            <person name="Mungall K."/>
            <person name="Norbertczak H."/>
            <person name="Ormond D."/>
            <person name="Pai G."/>
            <person name="Peacock C.S."/>
            <person name="Peterson J."/>
            <person name="Quail M.A."/>
            <person name="Rabbinowitsch E."/>
            <person name="Rajandream M.A."/>
            <person name="Reitter C."/>
            <person name="Salzberg S.L."/>
            <person name="Sanders M."/>
            <person name="Schobel S."/>
            <person name="Sharp S."/>
            <person name="Simmonds M."/>
            <person name="Simpson A.J."/>
            <person name="Tallon L."/>
            <person name="Turner C.M."/>
            <person name="Tait A."/>
            <person name="Tivey A.R."/>
            <person name="Van Aken S."/>
            <person name="Walker D."/>
            <person name="Wanless D."/>
            <person name="Wang S."/>
            <person name="White B."/>
            <person name="White O."/>
            <person name="Whitehead S."/>
            <person name="Woodward J."/>
            <person name="Wortman J."/>
            <person name="Adams M.D."/>
            <person name="Embley T.M."/>
            <person name="Gull K."/>
            <person name="Ullu E."/>
            <person name="Barry J.D."/>
            <person name="Fairlamb A.H."/>
            <person name="Opperdoes F."/>
            <person name="Barrell B.G."/>
            <person name="Donelson J.E."/>
            <person name="Hall N."/>
            <person name="Fraser C.M."/>
            <person name="Melville S.E."/>
            <person name="El-Sayed N.M."/>
        </authorList>
    </citation>
    <scope>NUCLEOTIDE SEQUENCE [LARGE SCALE GENOMIC DNA]</scope>
    <source>
        <strain evidence="3">927/4 GUTat10.1</strain>
    </source>
</reference>
<dbReference type="EMBL" id="AL929603">
    <property type="protein sequence ID" value="CAJ16615.1"/>
    <property type="molecule type" value="Genomic_DNA"/>
</dbReference>
<dbReference type="RefSeq" id="XP_001219102.1">
    <property type="nucleotide sequence ID" value="XM_001219101.1"/>
</dbReference>
<protein>
    <submittedName>
        <fullName evidence="2">Uncharacterized protein</fullName>
    </submittedName>
</protein>
<dbReference type="PaxDb" id="5691-CAJ16615"/>
<evidence type="ECO:0000256" key="1">
    <source>
        <dbReference type="SAM" id="MobiDB-lite"/>
    </source>
</evidence>
<accession>Q4GYG9</accession>
<dbReference type="GeneID" id="4357482"/>